<evidence type="ECO:0000313" key="2">
    <source>
        <dbReference type="EMBL" id="KAG0645647.1"/>
    </source>
</evidence>
<proteinExistence type="predicted"/>
<evidence type="ECO:0008006" key="4">
    <source>
        <dbReference type="Google" id="ProtNLM"/>
    </source>
</evidence>
<keyword evidence="1" id="KW-0732">Signal</keyword>
<gene>
    <name evidence="2" type="ORF">D0Z07_8551</name>
</gene>
<dbReference type="InterPro" id="IPR029033">
    <property type="entry name" value="His_PPase_superfam"/>
</dbReference>
<evidence type="ECO:0000313" key="3">
    <source>
        <dbReference type="Proteomes" id="UP000785200"/>
    </source>
</evidence>
<comment type="caution">
    <text evidence="2">The sequence shown here is derived from an EMBL/GenBank/DDBJ whole genome shotgun (WGS) entry which is preliminary data.</text>
</comment>
<dbReference type="Gene3D" id="3.40.50.1240">
    <property type="entry name" value="Phosphoglycerate mutase-like"/>
    <property type="match status" value="1"/>
</dbReference>
<keyword evidence="3" id="KW-1185">Reference proteome</keyword>
<protein>
    <recommendedName>
        <fullName evidence="4">Phosphoglycerate mutase family protein</fullName>
    </recommendedName>
</protein>
<sequence length="175" mass="19156">MQLSYILFPMLATLSAAQSTVYLIRHGEKPSDGGNGLSAQGVQRSQCLRTVFGASSSYDIGYIIAEQPKSSGSRTRPLMTVQPLATDLGLTVDTSCDRDDQKCVRDLVKDYNDNDGSGNVLICWEHDALTDIVDALGDKDAPDYPDDSYNIIWKDEYPYNTIESMTGENCPGLDS</sequence>
<feature type="chain" id="PRO_5040407392" description="Phosphoglycerate mutase family protein" evidence="1">
    <location>
        <begin position="18"/>
        <end position="175"/>
    </location>
</feature>
<accession>A0A9P6VCG2</accession>
<organism evidence="2 3">
    <name type="scientific">Hyphodiscus hymeniophilus</name>
    <dbReference type="NCBI Taxonomy" id="353542"/>
    <lineage>
        <taxon>Eukaryota</taxon>
        <taxon>Fungi</taxon>
        <taxon>Dikarya</taxon>
        <taxon>Ascomycota</taxon>
        <taxon>Pezizomycotina</taxon>
        <taxon>Leotiomycetes</taxon>
        <taxon>Helotiales</taxon>
        <taxon>Hyphodiscaceae</taxon>
        <taxon>Hyphodiscus</taxon>
    </lineage>
</organism>
<dbReference type="OrthoDB" id="425925at2759"/>
<name>A0A9P6VCG2_9HELO</name>
<dbReference type="EMBL" id="VNKQ01000018">
    <property type="protein sequence ID" value="KAG0645647.1"/>
    <property type="molecule type" value="Genomic_DNA"/>
</dbReference>
<dbReference type="AlphaFoldDB" id="A0A9P6VCG2"/>
<feature type="signal peptide" evidence="1">
    <location>
        <begin position="1"/>
        <end position="17"/>
    </location>
</feature>
<evidence type="ECO:0000256" key="1">
    <source>
        <dbReference type="SAM" id="SignalP"/>
    </source>
</evidence>
<dbReference type="Proteomes" id="UP000785200">
    <property type="component" value="Unassembled WGS sequence"/>
</dbReference>
<reference evidence="2" key="1">
    <citation type="submission" date="2019-07" db="EMBL/GenBank/DDBJ databases">
        <title>Hyphodiscus hymeniophilus genome sequencing and assembly.</title>
        <authorList>
            <person name="Kramer G."/>
            <person name="Nodwell J."/>
        </authorList>
    </citation>
    <scope>NUCLEOTIDE SEQUENCE</scope>
    <source>
        <strain evidence="2">ATCC 34498</strain>
    </source>
</reference>